<name>A0A0E9RSE8_ANGAN</name>
<evidence type="ECO:0000256" key="1">
    <source>
        <dbReference type="SAM" id="MobiDB-lite"/>
    </source>
</evidence>
<proteinExistence type="predicted"/>
<reference evidence="2" key="1">
    <citation type="submission" date="2014-11" db="EMBL/GenBank/DDBJ databases">
        <authorList>
            <person name="Amaro Gonzalez C."/>
        </authorList>
    </citation>
    <scope>NUCLEOTIDE SEQUENCE</scope>
</reference>
<protein>
    <submittedName>
        <fullName evidence="2">Uncharacterized protein</fullName>
    </submittedName>
</protein>
<dbReference type="EMBL" id="GBXM01076456">
    <property type="protein sequence ID" value="JAH32121.1"/>
    <property type="molecule type" value="Transcribed_RNA"/>
</dbReference>
<organism evidence="2">
    <name type="scientific">Anguilla anguilla</name>
    <name type="common">European freshwater eel</name>
    <name type="synonym">Muraena anguilla</name>
    <dbReference type="NCBI Taxonomy" id="7936"/>
    <lineage>
        <taxon>Eukaryota</taxon>
        <taxon>Metazoa</taxon>
        <taxon>Chordata</taxon>
        <taxon>Craniata</taxon>
        <taxon>Vertebrata</taxon>
        <taxon>Euteleostomi</taxon>
        <taxon>Actinopterygii</taxon>
        <taxon>Neopterygii</taxon>
        <taxon>Teleostei</taxon>
        <taxon>Anguilliformes</taxon>
        <taxon>Anguillidae</taxon>
        <taxon>Anguilla</taxon>
    </lineage>
</organism>
<evidence type="ECO:0000313" key="2">
    <source>
        <dbReference type="EMBL" id="JAH32121.1"/>
    </source>
</evidence>
<sequence>MLLSQTGGPEMEPSPSRALR</sequence>
<accession>A0A0E9RSE8</accession>
<reference evidence="2" key="2">
    <citation type="journal article" date="2015" name="Fish Shellfish Immunol.">
        <title>Early steps in the European eel (Anguilla anguilla)-Vibrio vulnificus interaction in the gills: Role of the RtxA13 toxin.</title>
        <authorList>
            <person name="Callol A."/>
            <person name="Pajuelo D."/>
            <person name="Ebbesson L."/>
            <person name="Teles M."/>
            <person name="MacKenzie S."/>
            <person name="Amaro C."/>
        </authorList>
    </citation>
    <scope>NUCLEOTIDE SEQUENCE</scope>
</reference>
<feature type="region of interest" description="Disordered" evidence="1">
    <location>
        <begin position="1"/>
        <end position="20"/>
    </location>
</feature>
<dbReference type="AlphaFoldDB" id="A0A0E9RSE8"/>